<dbReference type="NCBIfam" id="TIGR00112">
    <property type="entry name" value="proC"/>
    <property type="match status" value="1"/>
</dbReference>
<gene>
    <name evidence="6 12" type="primary">proC</name>
    <name evidence="12" type="ORF">D9X91_10765</name>
</gene>
<dbReference type="SUPFAM" id="SSF51735">
    <property type="entry name" value="NAD(P)-binding Rossmann-fold domains"/>
    <property type="match status" value="1"/>
</dbReference>
<evidence type="ECO:0000256" key="3">
    <source>
        <dbReference type="ARBA" id="ARBA00022857"/>
    </source>
</evidence>
<dbReference type="PANTHER" id="PTHR11645">
    <property type="entry name" value="PYRROLINE-5-CARBOXYLATE REDUCTASE"/>
    <property type="match status" value="1"/>
</dbReference>
<dbReference type="FunFam" id="1.10.3730.10:FF:000001">
    <property type="entry name" value="Pyrroline-5-carboxylate reductase"/>
    <property type="match status" value="1"/>
</dbReference>
<evidence type="ECO:0000256" key="6">
    <source>
        <dbReference type="HAMAP-Rule" id="MF_01925"/>
    </source>
</evidence>
<evidence type="ECO:0000256" key="7">
    <source>
        <dbReference type="NCBIfam" id="TIGR00112"/>
    </source>
</evidence>
<dbReference type="InterPro" id="IPR000304">
    <property type="entry name" value="Pyrroline-COOH_reductase"/>
</dbReference>
<dbReference type="Pfam" id="PF14748">
    <property type="entry name" value="P5CR_dimer"/>
    <property type="match status" value="1"/>
</dbReference>
<dbReference type="InterPro" id="IPR008927">
    <property type="entry name" value="6-PGluconate_DH-like_C_sf"/>
</dbReference>
<dbReference type="InterPro" id="IPR029036">
    <property type="entry name" value="P5CR_dimer"/>
</dbReference>
<comment type="pathway">
    <text evidence="6 9">Amino-acid biosynthesis; L-proline biosynthesis; L-proline from L-glutamate 5-semialdehyde: step 1/1.</text>
</comment>
<dbReference type="AlphaFoldDB" id="A0A3L7JYW4"/>
<comment type="caution">
    <text evidence="12">The sequence shown here is derived from an EMBL/GenBank/DDBJ whole genome shotgun (WGS) entry which is preliminary data.</text>
</comment>
<keyword evidence="2 6" id="KW-0641">Proline biosynthesis</keyword>
<dbReference type="OrthoDB" id="9805754at2"/>
<dbReference type="UniPathway" id="UPA00098">
    <property type="reaction ID" value="UER00361"/>
</dbReference>
<keyword evidence="6" id="KW-0963">Cytoplasm</keyword>
<evidence type="ECO:0000313" key="12">
    <source>
        <dbReference type="EMBL" id="RLQ95505.1"/>
    </source>
</evidence>
<evidence type="ECO:0000256" key="1">
    <source>
        <dbReference type="ARBA" id="ARBA00005525"/>
    </source>
</evidence>
<evidence type="ECO:0000256" key="5">
    <source>
        <dbReference type="ARBA" id="ARBA00058118"/>
    </source>
</evidence>
<evidence type="ECO:0000256" key="8">
    <source>
        <dbReference type="PIRSR" id="PIRSR000193-1"/>
    </source>
</evidence>
<dbReference type="GO" id="GO:0055129">
    <property type="term" value="P:L-proline biosynthetic process"/>
    <property type="evidence" value="ECO:0007669"/>
    <property type="project" value="UniProtKB-UniRule"/>
</dbReference>
<reference evidence="12 13" key="1">
    <citation type="submission" date="2018-10" db="EMBL/GenBank/DDBJ databases">
        <title>Falsibacillus sp. genome draft.</title>
        <authorList>
            <person name="Shi S."/>
        </authorList>
    </citation>
    <scope>NUCLEOTIDE SEQUENCE [LARGE SCALE GENOMIC DNA]</scope>
    <source>
        <strain evidence="12 13">GY 10110</strain>
    </source>
</reference>
<dbReference type="InterPro" id="IPR028939">
    <property type="entry name" value="P5C_Rdtase_cat_N"/>
</dbReference>
<dbReference type="GO" id="GO:0005737">
    <property type="term" value="C:cytoplasm"/>
    <property type="evidence" value="ECO:0007669"/>
    <property type="project" value="UniProtKB-SubCell"/>
</dbReference>
<protein>
    <recommendedName>
        <fullName evidence="6 7">Pyrroline-5-carboxylate reductase</fullName>
        <shortName evidence="6">P5C reductase</shortName>
        <shortName evidence="6">P5CR</shortName>
        <ecNumber evidence="6 7">1.5.1.2</ecNumber>
    </recommendedName>
    <alternativeName>
        <fullName evidence="6">PCA reductase</fullName>
    </alternativeName>
</protein>
<feature type="binding site" evidence="8">
    <location>
        <begin position="73"/>
        <end position="76"/>
    </location>
    <ligand>
        <name>NADP(+)</name>
        <dbReference type="ChEBI" id="CHEBI:58349"/>
    </ligand>
</feature>
<dbReference type="EC" id="1.5.1.2" evidence="6 7"/>
<dbReference type="Proteomes" id="UP000276770">
    <property type="component" value="Unassembled WGS sequence"/>
</dbReference>
<comment type="catalytic activity">
    <reaction evidence="6">
        <text>L-proline + NAD(+) = (S)-1-pyrroline-5-carboxylate + NADH + 2 H(+)</text>
        <dbReference type="Rhea" id="RHEA:14105"/>
        <dbReference type="ChEBI" id="CHEBI:15378"/>
        <dbReference type="ChEBI" id="CHEBI:17388"/>
        <dbReference type="ChEBI" id="CHEBI:57540"/>
        <dbReference type="ChEBI" id="CHEBI:57945"/>
        <dbReference type="ChEBI" id="CHEBI:60039"/>
        <dbReference type="EC" id="1.5.1.2"/>
    </reaction>
</comment>
<dbReference type="GO" id="GO:0004735">
    <property type="term" value="F:pyrroline-5-carboxylate reductase activity"/>
    <property type="evidence" value="ECO:0007669"/>
    <property type="project" value="UniProtKB-UniRule"/>
</dbReference>
<dbReference type="SUPFAM" id="SSF48179">
    <property type="entry name" value="6-phosphogluconate dehydrogenase C-terminal domain-like"/>
    <property type="match status" value="1"/>
</dbReference>
<dbReference type="RefSeq" id="WP_121680620.1">
    <property type="nucleotide sequence ID" value="NZ_RCVZ01000006.1"/>
</dbReference>
<dbReference type="EMBL" id="RCVZ01000006">
    <property type="protein sequence ID" value="RLQ95505.1"/>
    <property type="molecule type" value="Genomic_DNA"/>
</dbReference>
<keyword evidence="6 9" id="KW-0028">Amino-acid biosynthesis</keyword>
<evidence type="ECO:0000313" key="13">
    <source>
        <dbReference type="Proteomes" id="UP000276770"/>
    </source>
</evidence>
<dbReference type="InterPro" id="IPR036291">
    <property type="entry name" value="NAD(P)-bd_dom_sf"/>
</dbReference>
<name>A0A3L7JYW4_9BACI</name>
<keyword evidence="13" id="KW-1185">Reference proteome</keyword>
<organism evidence="12 13">
    <name type="scientific">Falsibacillus albus</name>
    <dbReference type="NCBI Taxonomy" id="2478915"/>
    <lineage>
        <taxon>Bacteria</taxon>
        <taxon>Bacillati</taxon>
        <taxon>Bacillota</taxon>
        <taxon>Bacilli</taxon>
        <taxon>Bacillales</taxon>
        <taxon>Bacillaceae</taxon>
        <taxon>Falsibacillus</taxon>
    </lineage>
</organism>
<dbReference type="PANTHER" id="PTHR11645:SF49">
    <property type="entry name" value="PYRROLINE-5-CARBOXYLATE REDUCTASE 1"/>
    <property type="match status" value="1"/>
</dbReference>
<dbReference type="Pfam" id="PF03807">
    <property type="entry name" value="F420_oxidored"/>
    <property type="match status" value="1"/>
</dbReference>
<dbReference type="HAMAP" id="MF_01925">
    <property type="entry name" value="P5C_reductase"/>
    <property type="match status" value="1"/>
</dbReference>
<dbReference type="Gene3D" id="1.10.3730.10">
    <property type="entry name" value="ProC C-terminal domain-like"/>
    <property type="match status" value="1"/>
</dbReference>
<comment type="catalytic activity">
    <reaction evidence="6 9">
        <text>L-proline + NADP(+) = (S)-1-pyrroline-5-carboxylate + NADPH + 2 H(+)</text>
        <dbReference type="Rhea" id="RHEA:14109"/>
        <dbReference type="ChEBI" id="CHEBI:15378"/>
        <dbReference type="ChEBI" id="CHEBI:17388"/>
        <dbReference type="ChEBI" id="CHEBI:57783"/>
        <dbReference type="ChEBI" id="CHEBI:58349"/>
        <dbReference type="ChEBI" id="CHEBI:60039"/>
        <dbReference type="EC" id="1.5.1.2"/>
    </reaction>
</comment>
<feature type="domain" description="Pyrroline-5-carboxylate reductase catalytic N-terminal" evidence="10">
    <location>
        <begin position="6"/>
        <end position="102"/>
    </location>
</feature>
<dbReference type="PIRSF" id="PIRSF000193">
    <property type="entry name" value="Pyrrol-5-carb_rd"/>
    <property type="match status" value="1"/>
</dbReference>
<accession>A0A3L7JYW4</accession>
<feature type="binding site" evidence="8">
    <location>
        <begin position="10"/>
        <end position="15"/>
    </location>
    <ligand>
        <name>NADP(+)</name>
        <dbReference type="ChEBI" id="CHEBI:58349"/>
    </ligand>
</feature>
<feature type="domain" description="Pyrroline-5-carboxylate reductase dimerisation" evidence="11">
    <location>
        <begin position="165"/>
        <end position="268"/>
    </location>
</feature>
<evidence type="ECO:0000256" key="9">
    <source>
        <dbReference type="RuleBase" id="RU003903"/>
    </source>
</evidence>
<evidence type="ECO:0000256" key="4">
    <source>
        <dbReference type="ARBA" id="ARBA00023002"/>
    </source>
</evidence>
<comment type="similarity">
    <text evidence="1 6 9">Belongs to the pyrroline-5-carboxylate reductase family.</text>
</comment>
<evidence type="ECO:0000259" key="11">
    <source>
        <dbReference type="Pfam" id="PF14748"/>
    </source>
</evidence>
<dbReference type="PROSITE" id="PS00521">
    <property type="entry name" value="P5CR"/>
    <property type="match status" value="1"/>
</dbReference>
<comment type="subcellular location">
    <subcellularLocation>
        <location evidence="6">Cytoplasm</location>
    </subcellularLocation>
</comment>
<comment type="function">
    <text evidence="5 6">Catalyzes the reduction of 1-pyrroline-5-carboxylate (PCA) to L-proline.</text>
</comment>
<keyword evidence="3 6" id="KW-0521">NADP</keyword>
<evidence type="ECO:0000259" key="10">
    <source>
        <dbReference type="Pfam" id="PF03807"/>
    </source>
</evidence>
<evidence type="ECO:0000256" key="2">
    <source>
        <dbReference type="ARBA" id="ARBA00022650"/>
    </source>
</evidence>
<dbReference type="Gene3D" id="3.40.50.720">
    <property type="entry name" value="NAD(P)-binding Rossmann-like Domain"/>
    <property type="match status" value="1"/>
</dbReference>
<sequence length="280" mass="30608">MLKNKTIAFIGAGSMAEAMISGIVHSELMPKDQVIATNRSNEERLEEIRNKYGIKAMPKDKLEFEDVDIFILAMKPKDIDIALDSIKDKVNENQLIVSVLAGISTEYMEKQLPENQPVVRVMPNTSSMLQESATAISTGKYVAMDHVLEMKELLACIGEVYVIDEEQMDIFTGIAGSGPAYFYYLMEHMEKAGQAGGLDKELARKIGAQTILGAAKMMLEQEDTPAELRKKVTSPNGTTAAGLEALKNFGGGEAITEAVKGAAKRSEEISSQLEKQLVTQ</sequence>
<proteinExistence type="inferred from homology"/>
<dbReference type="InterPro" id="IPR053790">
    <property type="entry name" value="P5CR-like_CS"/>
</dbReference>
<keyword evidence="4 6" id="KW-0560">Oxidoreductase</keyword>